<keyword evidence="1" id="KW-0732">Signal</keyword>
<dbReference type="SUPFAM" id="SSF47090">
    <property type="entry name" value="PGBD-like"/>
    <property type="match status" value="1"/>
</dbReference>
<evidence type="ECO:0000313" key="4">
    <source>
        <dbReference type="Proteomes" id="UP001501759"/>
    </source>
</evidence>
<feature type="signal peptide" evidence="1">
    <location>
        <begin position="1"/>
        <end position="29"/>
    </location>
</feature>
<gene>
    <name evidence="3" type="ORF">GCM10023335_51600</name>
</gene>
<dbReference type="InterPro" id="IPR002477">
    <property type="entry name" value="Peptidoglycan-bd-like"/>
</dbReference>
<evidence type="ECO:0000313" key="3">
    <source>
        <dbReference type="EMBL" id="GAA5021099.1"/>
    </source>
</evidence>
<dbReference type="InterPro" id="IPR036366">
    <property type="entry name" value="PGBDSf"/>
</dbReference>
<dbReference type="Gene3D" id="1.10.101.10">
    <property type="entry name" value="PGBD-like superfamily/PGBD"/>
    <property type="match status" value="1"/>
</dbReference>
<dbReference type="EMBL" id="BAABKB010000021">
    <property type="protein sequence ID" value="GAA5021099.1"/>
    <property type="molecule type" value="Genomic_DNA"/>
</dbReference>
<accession>A0ABP9J598</accession>
<sequence>MRGSSWVTLGTTLCTAAALGLALPHGAVAAPADCSYTPSTYRPTLTYGDTGPAVEQAQCLSNVWGGEPPKLALDGVFDSAMVKKIEWIQGCHGLPPSGVIEGRTWHVLYRPALDCYDPYKGEVPSAAIDSHNTPSH</sequence>
<dbReference type="RefSeq" id="WP_345653924.1">
    <property type="nucleotide sequence ID" value="NZ_BAABKB010000021.1"/>
</dbReference>
<dbReference type="InterPro" id="IPR036365">
    <property type="entry name" value="PGBD-like_sf"/>
</dbReference>
<proteinExistence type="predicted"/>
<feature type="domain" description="Peptidoglycan binding-like" evidence="2">
    <location>
        <begin position="52"/>
        <end position="108"/>
    </location>
</feature>
<name>A0ABP9J598_9ACTN</name>
<evidence type="ECO:0000256" key="1">
    <source>
        <dbReference type="SAM" id="SignalP"/>
    </source>
</evidence>
<organism evidence="3 4">
    <name type="scientific">Streptomyces siamensis</name>
    <dbReference type="NCBI Taxonomy" id="1274986"/>
    <lineage>
        <taxon>Bacteria</taxon>
        <taxon>Bacillati</taxon>
        <taxon>Actinomycetota</taxon>
        <taxon>Actinomycetes</taxon>
        <taxon>Kitasatosporales</taxon>
        <taxon>Streptomycetaceae</taxon>
        <taxon>Streptomyces</taxon>
    </lineage>
</organism>
<comment type="caution">
    <text evidence="3">The sequence shown here is derived from an EMBL/GenBank/DDBJ whole genome shotgun (WGS) entry which is preliminary data.</text>
</comment>
<feature type="chain" id="PRO_5045432517" description="Peptidoglycan binding-like domain-containing protein" evidence="1">
    <location>
        <begin position="30"/>
        <end position="136"/>
    </location>
</feature>
<evidence type="ECO:0000259" key="2">
    <source>
        <dbReference type="Pfam" id="PF01471"/>
    </source>
</evidence>
<dbReference type="Pfam" id="PF01471">
    <property type="entry name" value="PG_binding_1"/>
    <property type="match status" value="1"/>
</dbReference>
<reference evidence="4" key="1">
    <citation type="journal article" date="2019" name="Int. J. Syst. Evol. Microbiol.">
        <title>The Global Catalogue of Microorganisms (GCM) 10K type strain sequencing project: providing services to taxonomists for standard genome sequencing and annotation.</title>
        <authorList>
            <consortium name="The Broad Institute Genomics Platform"/>
            <consortium name="The Broad Institute Genome Sequencing Center for Infectious Disease"/>
            <person name="Wu L."/>
            <person name="Ma J."/>
        </authorList>
    </citation>
    <scope>NUCLEOTIDE SEQUENCE [LARGE SCALE GENOMIC DNA]</scope>
    <source>
        <strain evidence="4">JCM 18409</strain>
    </source>
</reference>
<dbReference type="Proteomes" id="UP001501759">
    <property type="component" value="Unassembled WGS sequence"/>
</dbReference>
<keyword evidence="4" id="KW-1185">Reference proteome</keyword>
<protein>
    <recommendedName>
        <fullName evidence="2">Peptidoglycan binding-like domain-containing protein</fullName>
    </recommendedName>
</protein>